<accession>A0A2R6NNM1</accession>
<name>A0A2R6NNM1_9APHY</name>
<evidence type="ECO:0000313" key="3">
    <source>
        <dbReference type="Proteomes" id="UP000186601"/>
    </source>
</evidence>
<evidence type="ECO:0000256" key="1">
    <source>
        <dbReference type="SAM" id="MobiDB-lite"/>
    </source>
</evidence>
<dbReference type="AlphaFoldDB" id="A0A2R6NNM1"/>
<reference evidence="2 3" key="1">
    <citation type="submission" date="2018-02" db="EMBL/GenBank/DDBJ databases">
        <title>Genome sequence of the basidiomycete white-rot fungus Phlebia centrifuga.</title>
        <authorList>
            <person name="Granchi Z."/>
            <person name="Peng M."/>
            <person name="de Vries R.P."/>
            <person name="Hilden K."/>
            <person name="Makela M.R."/>
            <person name="Grigoriev I."/>
            <person name="Riley R."/>
        </authorList>
    </citation>
    <scope>NUCLEOTIDE SEQUENCE [LARGE SCALE GENOMIC DNA]</scope>
    <source>
        <strain evidence="2 3">FBCC195</strain>
    </source>
</reference>
<feature type="region of interest" description="Disordered" evidence="1">
    <location>
        <begin position="46"/>
        <end position="65"/>
    </location>
</feature>
<sequence>MQIQPIKMNRTAQCFLIIGVAEPWTIRGERNTQEFEAGKVRKVEEQASQHVRGDQLPVKPKLMST</sequence>
<gene>
    <name evidence="2" type="ORF">PHLCEN_2v10187</name>
</gene>
<keyword evidence="3" id="KW-1185">Reference proteome</keyword>
<dbReference type="EMBL" id="MLYV02001036">
    <property type="protein sequence ID" value="PSR74003.1"/>
    <property type="molecule type" value="Genomic_DNA"/>
</dbReference>
<protein>
    <submittedName>
        <fullName evidence="2">Uncharacterized protein</fullName>
    </submittedName>
</protein>
<comment type="caution">
    <text evidence="2">The sequence shown here is derived from an EMBL/GenBank/DDBJ whole genome shotgun (WGS) entry which is preliminary data.</text>
</comment>
<organism evidence="2 3">
    <name type="scientific">Hermanssonia centrifuga</name>
    <dbReference type="NCBI Taxonomy" id="98765"/>
    <lineage>
        <taxon>Eukaryota</taxon>
        <taxon>Fungi</taxon>
        <taxon>Dikarya</taxon>
        <taxon>Basidiomycota</taxon>
        <taxon>Agaricomycotina</taxon>
        <taxon>Agaricomycetes</taxon>
        <taxon>Polyporales</taxon>
        <taxon>Meruliaceae</taxon>
        <taxon>Hermanssonia</taxon>
    </lineage>
</organism>
<evidence type="ECO:0000313" key="2">
    <source>
        <dbReference type="EMBL" id="PSR74003.1"/>
    </source>
</evidence>
<proteinExistence type="predicted"/>
<dbReference type="Proteomes" id="UP000186601">
    <property type="component" value="Unassembled WGS sequence"/>
</dbReference>